<sequence>PDDQCNCDATITGCKWYCNFSIGNIATEIRCSLINDNSVHNHPMDSNIKIEPVIGHVNNELRALVIVVDNNTRSRLVAQILLPNESIDSFNWLFICLKKGNSAYEPNIIFFDSDYTIAAVISTIFPLAHYHLCIFYIEDHCANEPDFTNTCIEDDYNSQQIHLNSLLNNILYDSIKEVWHIVRLT</sequence>
<name>A0ABN7WR65_GIGMA</name>
<comment type="caution">
    <text evidence="2">The sequence shown here is derived from an EMBL/GenBank/DDBJ whole genome shotgun (WGS) entry which is preliminary data.</text>
</comment>
<dbReference type="Pfam" id="PF10551">
    <property type="entry name" value="MULE"/>
    <property type="match status" value="1"/>
</dbReference>
<feature type="non-terminal residue" evidence="2">
    <location>
        <position position="1"/>
    </location>
</feature>
<gene>
    <name evidence="2" type="ORF">GMARGA_LOCUS33916</name>
</gene>
<reference evidence="2 3" key="1">
    <citation type="submission" date="2021-06" db="EMBL/GenBank/DDBJ databases">
        <authorList>
            <person name="Kallberg Y."/>
            <person name="Tangrot J."/>
            <person name="Rosling A."/>
        </authorList>
    </citation>
    <scope>NUCLEOTIDE SEQUENCE [LARGE SCALE GENOMIC DNA]</scope>
    <source>
        <strain evidence="2 3">120-4 pot B 10/14</strain>
    </source>
</reference>
<feature type="non-terminal residue" evidence="2">
    <location>
        <position position="185"/>
    </location>
</feature>
<dbReference type="InterPro" id="IPR018289">
    <property type="entry name" value="MULE_transposase_dom"/>
</dbReference>
<dbReference type="EMBL" id="CAJVQB010057773">
    <property type="protein sequence ID" value="CAG8838318.1"/>
    <property type="molecule type" value="Genomic_DNA"/>
</dbReference>
<evidence type="ECO:0000259" key="1">
    <source>
        <dbReference type="Pfam" id="PF10551"/>
    </source>
</evidence>
<proteinExistence type="predicted"/>
<evidence type="ECO:0000313" key="3">
    <source>
        <dbReference type="Proteomes" id="UP000789901"/>
    </source>
</evidence>
<feature type="domain" description="MULE transposase" evidence="1">
    <location>
        <begin position="65"/>
        <end position="137"/>
    </location>
</feature>
<organism evidence="2 3">
    <name type="scientific">Gigaspora margarita</name>
    <dbReference type="NCBI Taxonomy" id="4874"/>
    <lineage>
        <taxon>Eukaryota</taxon>
        <taxon>Fungi</taxon>
        <taxon>Fungi incertae sedis</taxon>
        <taxon>Mucoromycota</taxon>
        <taxon>Glomeromycotina</taxon>
        <taxon>Glomeromycetes</taxon>
        <taxon>Diversisporales</taxon>
        <taxon>Gigasporaceae</taxon>
        <taxon>Gigaspora</taxon>
    </lineage>
</organism>
<dbReference type="Proteomes" id="UP000789901">
    <property type="component" value="Unassembled WGS sequence"/>
</dbReference>
<evidence type="ECO:0000313" key="2">
    <source>
        <dbReference type="EMBL" id="CAG8838318.1"/>
    </source>
</evidence>
<keyword evidence="3" id="KW-1185">Reference proteome</keyword>
<accession>A0ABN7WR65</accession>
<protein>
    <submittedName>
        <fullName evidence="2">10697_t:CDS:1</fullName>
    </submittedName>
</protein>